<keyword evidence="12" id="KW-1185">Reference proteome</keyword>
<dbReference type="HAMAP" id="MF_00177">
    <property type="entry name" value="Lys_tRNA_synth_class1"/>
    <property type="match status" value="1"/>
</dbReference>
<dbReference type="Gene3D" id="3.40.50.620">
    <property type="entry name" value="HUPs"/>
    <property type="match status" value="2"/>
</dbReference>
<sequence>MIAHTPETAEIARNAKAWPFEEARKLEKRLGGKLPEKGYVLFETGYGPSGLPHIGTFGEVARTTMVRRAFEMLTGMPTRLFAFSDDMDGLRKVPDNVPNRDLLAQHLNEPLTKVPDPFGTHESFGHHNNARLRAFLDAFGFEYEFQSATDWYTSGRFDDALIRVLEEYDRIMEVMLPTLGEERQQTYSPFLPISPRTGHVLQVPILERNASKGTVVFEDTDGEKVEVPVTGGHCKLQWKPDWAMRWYALGVDYEMAGKDLIPSVDLGGKITRILGGNPPAGFNYELFLDENGQKISKSRGNGLTIDEWLTYASPESLALYMFQKPRAAKRLYFDVIPKAVDEYLTFLEKYRGEGSDRQVENPVWHIHEGTPPEETSPISFNMLLNLVSASNSQDREILWGFISAYVPGASPASHPLLDRLVGYAIKYFEDFVRPTKFYRPPTAAERAALEDLRGTLQGFAEGAAAEDIQNAVFEVGKRHGFENLREWFGCLYETLLGQTSGPRMGSFVALYGLGRTVGLIDAALHRDADAGAA</sequence>
<dbReference type="SUPFAM" id="SSF52374">
    <property type="entry name" value="Nucleotidylyl transferase"/>
    <property type="match status" value="1"/>
</dbReference>
<evidence type="ECO:0000256" key="7">
    <source>
        <dbReference type="ARBA" id="ARBA00022917"/>
    </source>
</evidence>
<evidence type="ECO:0000256" key="10">
    <source>
        <dbReference type="HAMAP-Rule" id="MF_00177"/>
    </source>
</evidence>
<dbReference type="NCBIfam" id="TIGR00467">
    <property type="entry name" value="lysS_arch"/>
    <property type="match status" value="1"/>
</dbReference>
<name>A0A9J6PCC5_9PROT</name>
<evidence type="ECO:0000256" key="9">
    <source>
        <dbReference type="ARBA" id="ARBA00048573"/>
    </source>
</evidence>
<evidence type="ECO:0000256" key="6">
    <source>
        <dbReference type="ARBA" id="ARBA00022840"/>
    </source>
</evidence>
<comment type="similarity">
    <text evidence="2 10">Belongs to the class-I aminoacyl-tRNA synthetase family.</text>
</comment>
<dbReference type="EC" id="6.1.1.6" evidence="10"/>
<dbReference type="GO" id="GO:0004824">
    <property type="term" value="F:lysine-tRNA ligase activity"/>
    <property type="evidence" value="ECO:0007669"/>
    <property type="project" value="UniProtKB-UniRule"/>
</dbReference>
<dbReference type="NCBIfam" id="NF001968">
    <property type="entry name" value="PRK00750.1-2"/>
    <property type="match status" value="1"/>
</dbReference>
<dbReference type="GO" id="GO:0000049">
    <property type="term" value="F:tRNA binding"/>
    <property type="evidence" value="ECO:0007669"/>
    <property type="project" value="InterPro"/>
</dbReference>
<evidence type="ECO:0000256" key="8">
    <source>
        <dbReference type="ARBA" id="ARBA00023146"/>
    </source>
</evidence>
<feature type="binding site" evidence="10">
    <location>
        <position position="297"/>
    </location>
    <ligand>
        <name>ATP</name>
        <dbReference type="ChEBI" id="CHEBI:30616"/>
    </ligand>
</feature>
<keyword evidence="8 10" id="KW-0030">Aminoacyl-tRNA synthetase</keyword>
<reference evidence="11" key="1">
    <citation type="submission" date="2022-06" db="EMBL/GenBank/DDBJ databases">
        <title>Isolation and Genomics of Futiania mangrovii gen. nov., sp. nov., a Rare and Metabolically-versatile member in the Class Alphaproteobacteria.</title>
        <authorList>
            <person name="Liu L."/>
            <person name="Huang W.-C."/>
            <person name="Pan J."/>
            <person name="Li J."/>
            <person name="Huang Y."/>
            <person name="Du H."/>
            <person name="Liu Y."/>
            <person name="Li M."/>
        </authorList>
    </citation>
    <scope>NUCLEOTIDE SEQUENCE</scope>
    <source>
        <strain evidence="11">FT118</strain>
    </source>
</reference>
<accession>A0A9J6PCC5</accession>
<feature type="short sequence motif" description="'HIGH' region" evidence="10">
    <location>
        <begin position="48"/>
        <end position="56"/>
    </location>
</feature>
<keyword evidence="6 10" id="KW-0067">ATP-binding</keyword>
<dbReference type="GO" id="GO:0005524">
    <property type="term" value="F:ATP binding"/>
    <property type="evidence" value="ECO:0007669"/>
    <property type="project" value="UniProtKB-UniRule"/>
</dbReference>
<dbReference type="Gene3D" id="1.10.10.350">
    <property type="match status" value="1"/>
</dbReference>
<feature type="short sequence motif" description="'KMSKS' region" evidence="10">
    <location>
        <begin position="294"/>
        <end position="298"/>
    </location>
</feature>
<dbReference type="InterPro" id="IPR020751">
    <property type="entry name" value="aa-tRNA-synth_I_codon-bd_sub2"/>
</dbReference>
<evidence type="ECO:0000256" key="3">
    <source>
        <dbReference type="ARBA" id="ARBA00022490"/>
    </source>
</evidence>
<comment type="caution">
    <text evidence="11">The sequence shown here is derived from an EMBL/GenBank/DDBJ whole genome shotgun (WGS) entry which is preliminary data.</text>
</comment>
<evidence type="ECO:0000313" key="12">
    <source>
        <dbReference type="Proteomes" id="UP001055804"/>
    </source>
</evidence>
<dbReference type="InterPro" id="IPR014729">
    <property type="entry name" value="Rossmann-like_a/b/a_fold"/>
</dbReference>
<dbReference type="InterPro" id="IPR001412">
    <property type="entry name" value="aa-tRNA-synth_I_CS"/>
</dbReference>
<comment type="catalytic activity">
    <reaction evidence="9 10">
        <text>tRNA(Lys) + L-lysine + ATP = L-lysyl-tRNA(Lys) + AMP + diphosphate</text>
        <dbReference type="Rhea" id="RHEA:20792"/>
        <dbReference type="Rhea" id="RHEA-COMP:9696"/>
        <dbReference type="Rhea" id="RHEA-COMP:9697"/>
        <dbReference type="ChEBI" id="CHEBI:30616"/>
        <dbReference type="ChEBI" id="CHEBI:32551"/>
        <dbReference type="ChEBI" id="CHEBI:33019"/>
        <dbReference type="ChEBI" id="CHEBI:78442"/>
        <dbReference type="ChEBI" id="CHEBI:78529"/>
        <dbReference type="ChEBI" id="CHEBI:456215"/>
        <dbReference type="EC" id="6.1.1.6"/>
    </reaction>
</comment>
<dbReference type="Pfam" id="PF01921">
    <property type="entry name" value="tRNA-synt_1f"/>
    <property type="match status" value="1"/>
</dbReference>
<dbReference type="PANTHER" id="PTHR37940:SF1">
    <property type="entry name" value="LYSINE--TRNA LIGASE"/>
    <property type="match status" value="1"/>
</dbReference>
<dbReference type="InterPro" id="IPR002904">
    <property type="entry name" value="Lys-tRNA-ligase"/>
</dbReference>
<evidence type="ECO:0000256" key="1">
    <source>
        <dbReference type="ARBA" id="ARBA00004496"/>
    </source>
</evidence>
<proteinExistence type="inferred from homology"/>
<comment type="subcellular location">
    <subcellularLocation>
        <location evidence="1 10">Cytoplasm</location>
    </subcellularLocation>
</comment>
<dbReference type="PANTHER" id="PTHR37940">
    <property type="entry name" value="LYSINE--TRNA LIGASE"/>
    <property type="match status" value="1"/>
</dbReference>
<evidence type="ECO:0000313" key="11">
    <source>
        <dbReference type="EMBL" id="MCP1336209.1"/>
    </source>
</evidence>
<keyword evidence="3 10" id="KW-0963">Cytoplasm</keyword>
<gene>
    <name evidence="10" type="primary">lysS</name>
    <name evidence="11" type="ORF">NJQ99_07310</name>
</gene>
<dbReference type="GO" id="GO:0006430">
    <property type="term" value="P:lysyl-tRNA aminoacylation"/>
    <property type="evidence" value="ECO:0007669"/>
    <property type="project" value="UniProtKB-UniRule"/>
</dbReference>
<keyword evidence="5 10" id="KW-0547">Nucleotide-binding</keyword>
<organism evidence="11 12">
    <name type="scientific">Futiania mangrovi</name>
    <dbReference type="NCBI Taxonomy" id="2959716"/>
    <lineage>
        <taxon>Bacteria</taxon>
        <taxon>Pseudomonadati</taxon>
        <taxon>Pseudomonadota</taxon>
        <taxon>Alphaproteobacteria</taxon>
        <taxon>Futianiales</taxon>
        <taxon>Futianiaceae</taxon>
        <taxon>Futiania</taxon>
    </lineage>
</organism>
<dbReference type="EMBL" id="JAMZFT010000002">
    <property type="protein sequence ID" value="MCP1336209.1"/>
    <property type="molecule type" value="Genomic_DNA"/>
</dbReference>
<keyword evidence="4 10" id="KW-0436">Ligase</keyword>
<dbReference type="RefSeq" id="WP_269332177.1">
    <property type="nucleotide sequence ID" value="NZ_JAMZFT010000002.1"/>
</dbReference>
<evidence type="ECO:0000256" key="5">
    <source>
        <dbReference type="ARBA" id="ARBA00022741"/>
    </source>
</evidence>
<protein>
    <recommendedName>
        <fullName evidence="10">Lysine--tRNA ligase</fullName>
        <ecNumber evidence="10">6.1.1.6</ecNumber>
    </recommendedName>
    <alternativeName>
        <fullName evidence="10">Lysyl-tRNA synthetase</fullName>
        <shortName evidence="10">LysRS</shortName>
    </alternativeName>
</protein>
<keyword evidence="7 10" id="KW-0648">Protein biosynthesis</keyword>
<evidence type="ECO:0000256" key="2">
    <source>
        <dbReference type="ARBA" id="ARBA00005594"/>
    </source>
</evidence>
<dbReference type="GO" id="GO:0005737">
    <property type="term" value="C:cytoplasm"/>
    <property type="evidence" value="ECO:0007669"/>
    <property type="project" value="UniProtKB-SubCell"/>
</dbReference>
<dbReference type="Proteomes" id="UP001055804">
    <property type="component" value="Unassembled WGS sequence"/>
</dbReference>
<dbReference type="SUPFAM" id="SSF48163">
    <property type="entry name" value="An anticodon-binding domain of class I aminoacyl-tRNA synthetases"/>
    <property type="match status" value="1"/>
</dbReference>
<dbReference type="AlphaFoldDB" id="A0A9J6PCC5"/>
<dbReference type="PROSITE" id="PS00178">
    <property type="entry name" value="AA_TRNA_LIGASE_I"/>
    <property type="match status" value="1"/>
</dbReference>
<evidence type="ECO:0000256" key="4">
    <source>
        <dbReference type="ARBA" id="ARBA00022598"/>
    </source>
</evidence>
<dbReference type="InterPro" id="IPR008925">
    <property type="entry name" value="aa_tRNA-synth_I_cd-bd_sf"/>
</dbReference>